<sequence length="155" mass="17785">MGMSDYYKDLREKIGNQLIFMPSVAGIIRNDQDFILFGRKHHEDLWGLVAGAIELGESPAEAMTREAKEETGLDIVPERIIGVYGGKERRYTYSNGHQVEYLTIVFECRIISGEVDRENDEFAELKFFPEDQLPPTALKYPEHIFTKANGERAHF</sequence>
<dbReference type="STRING" id="1401.BK123_25730"/>
<dbReference type="Gene3D" id="3.90.79.10">
    <property type="entry name" value="Nucleoside Triphosphate Pyrophosphohydrolase"/>
    <property type="match status" value="1"/>
</dbReference>
<dbReference type="InterPro" id="IPR015797">
    <property type="entry name" value="NUDIX_hydrolase-like_dom_sf"/>
</dbReference>
<dbReference type="Proteomes" id="UP000187074">
    <property type="component" value="Unassembled WGS sequence"/>
</dbReference>
<evidence type="ECO:0000256" key="3">
    <source>
        <dbReference type="RuleBase" id="RU003476"/>
    </source>
</evidence>
<evidence type="ECO:0000313" key="6">
    <source>
        <dbReference type="Proteomes" id="UP000187074"/>
    </source>
</evidence>
<evidence type="ECO:0000256" key="2">
    <source>
        <dbReference type="ARBA" id="ARBA00022801"/>
    </source>
</evidence>
<dbReference type="InterPro" id="IPR000086">
    <property type="entry name" value="NUDIX_hydrolase_dom"/>
</dbReference>
<dbReference type="EMBL" id="MRTF01000009">
    <property type="protein sequence ID" value="OME89766.1"/>
    <property type="molecule type" value="Genomic_DNA"/>
</dbReference>
<protein>
    <submittedName>
        <fullName evidence="5">NUDIX hydrolase</fullName>
    </submittedName>
</protein>
<evidence type="ECO:0000256" key="1">
    <source>
        <dbReference type="ARBA" id="ARBA00001946"/>
    </source>
</evidence>
<reference evidence="5 6" key="1">
    <citation type="submission" date="2016-11" db="EMBL/GenBank/DDBJ databases">
        <title>Paenibacillus species isolates.</title>
        <authorList>
            <person name="Beno S.M."/>
        </authorList>
    </citation>
    <scope>NUCLEOTIDE SEQUENCE [LARGE SCALE GENOMIC DNA]</scope>
    <source>
        <strain evidence="5 6">FSL F4-0100</strain>
    </source>
</reference>
<dbReference type="PANTHER" id="PTHR43046:SF2">
    <property type="entry name" value="8-OXO-DGTP DIPHOSPHATASE-RELATED"/>
    <property type="match status" value="1"/>
</dbReference>
<dbReference type="AlphaFoldDB" id="A0A1R1AVZ7"/>
<dbReference type="GO" id="GO:0016787">
    <property type="term" value="F:hydrolase activity"/>
    <property type="evidence" value="ECO:0007669"/>
    <property type="project" value="UniProtKB-KW"/>
</dbReference>
<comment type="cofactor">
    <cofactor evidence="1">
        <name>Mg(2+)</name>
        <dbReference type="ChEBI" id="CHEBI:18420"/>
    </cofactor>
</comment>
<dbReference type="InterPro" id="IPR020476">
    <property type="entry name" value="Nudix_hydrolase"/>
</dbReference>
<dbReference type="InterPro" id="IPR020084">
    <property type="entry name" value="NUDIX_hydrolase_CS"/>
</dbReference>
<evidence type="ECO:0000313" key="5">
    <source>
        <dbReference type="EMBL" id="OME89766.1"/>
    </source>
</evidence>
<dbReference type="RefSeq" id="WP_076325193.1">
    <property type="nucleotide sequence ID" value="NZ_MRTF01000009.1"/>
</dbReference>
<dbReference type="PANTHER" id="PTHR43046">
    <property type="entry name" value="GDP-MANNOSE MANNOSYL HYDROLASE"/>
    <property type="match status" value="1"/>
</dbReference>
<feature type="domain" description="Nudix hydrolase" evidence="4">
    <location>
        <begin position="19"/>
        <end position="151"/>
    </location>
</feature>
<evidence type="ECO:0000259" key="4">
    <source>
        <dbReference type="PROSITE" id="PS51462"/>
    </source>
</evidence>
<dbReference type="OrthoDB" id="9787476at2"/>
<proteinExistence type="inferred from homology"/>
<dbReference type="PROSITE" id="PS00893">
    <property type="entry name" value="NUDIX_BOX"/>
    <property type="match status" value="1"/>
</dbReference>
<dbReference type="SUPFAM" id="SSF55811">
    <property type="entry name" value="Nudix"/>
    <property type="match status" value="1"/>
</dbReference>
<dbReference type="PROSITE" id="PS51462">
    <property type="entry name" value="NUDIX"/>
    <property type="match status" value="1"/>
</dbReference>
<accession>A0A1R1AVZ7</accession>
<comment type="similarity">
    <text evidence="3">Belongs to the Nudix hydrolase family.</text>
</comment>
<comment type="caution">
    <text evidence="5">The sequence shown here is derived from an EMBL/GenBank/DDBJ whole genome shotgun (WGS) entry which is preliminary data.</text>
</comment>
<dbReference type="Pfam" id="PF00293">
    <property type="entry name" value="NUDIX"/>
    <property type="match status" value="1"/>
</dbReference>
<keyword evidence="2 3" id="KW-0378">Hydrolase</keyword>
<dbReference type="PRINTS" id="PR00502">
    <property type="entry name" value="NUDIXFAMILY"/>
</dbReference>
<gene>
    <name evidence="5" type="ORF">BK123_25730</name>
</gene>
<organism evidence="5 6">
    <name type="scientific">Paenibacillus lautus</name>
    <name type="common">Bacillus lautus</name>
    <dbReference type="NCBI Taxonomy" id="1401"/>
    <lineage>
        <taxon>Bacteria</taxon>
        <taxon>Bacillati</taxon>
        <taxon>Bacillota</taxon>
        <taxon>Bacilli</taxon>
        <taxon>Bacillales</taxon>
        <taxon>Paenibacillaceae</taxon>
        <taxon>Paenibacillus</taxon>
    </lineage>
</organism>
<name>A0A1R1AVZ7_PAELA</name>